<dbReference type="InterPro" id="IPR013525">
    <property type="entry name" value="ABC2_TM"/>
</dbReference>
<evidence type="ECO:0000313" key="7">
    <source>
        <dbReference type="EMBL" id="KWZ85086.1"/>
    </source>
</evidence>
<dbReference type="NCBIfam" id="TIGR03057">
    <property type="entry name" value="xxxLxxG_by_4"/>
    <property type="match status" value="6"/>
</dbReference>
<dbReference type="InterPro" id="IPR051328">
    <property type="entry name" value="T7SS_ABC-Transporter"/>
</dbReference>
<dbReference type="PANTHER" id="PTHR43077">
    <property type="entry name" value="TRANSPORT PERMEASE YVFS-RELATED"/>
    <property type="match status" value="1"/>
</dbReference>
<dbReference type="SUPFAM" id="SSF101967">
    <property type="entry name" value="Adhesin YadA, collagen-binding domain"/>
    <property type="match status" value="1"/>
</dbReference>
<dbReference type="RefSeq" id="WP_061086485.1">
    <property type="nucleotide sequence ID" value="NZ_KQ955803.1"/>
</dbReference>
<evidence type="ECO:0000259" key="6">
    <source>
        <dbReference type="Pfam" id="PF12698"/>
    </source>
</evidence>
<dbReference type="AlphaFoldDB" id="A0A133KZT6"/>
<organism evidence="7 8">
    <name type="scientific">Heyndrickxia coagulans</name>
    <name type="common">Weizmannia coagulans</name>
    <dbReference type="NCBI Taxonomy" id="1398"/>
    <lineage>
        <taxon>Bacteria</taxon>
        <taxon>Bacillati</taxon>
        <taxon>Bacillota</taxon>
        <taxon>Bacilli</taxon>
        <taxon>Bacillales</taxon>
        <taxon>Bacillaceae</taxon>
        <taxon>Heyndrickxia</taxon>
    </lineage>
</organism>
<evidence type="ECO:0000256" key="2">
    <source>
        <dbReference type="ARBA" id="ARBA00022692"/>
    </source>
</evidence>
<feature type="domain" description="ABC-2 type transporter transmembrane" evidence="6">
    <location>
        <begin position="724"/>
        <end position="951"/>
    </location>
</feature>
<evidence type="ECO:0000256" key="1">
    <source>
        <dbReference type="ARBA" id="ARBA00004141"/>
    </source>
</evidence>
<dbReference type="InterPro" id="IPR011049">
    <property type="entry name" value="Serralysin-like_metalloprot_C"/>
</dbReference>
<proteinExistence type="predicted"/>
<dbReference type="InterPro" id="IPR017501">
    <property type="entry name" value="Phage_infect_YhgE_C"/>
</dbReference>
<keyword evidence="3 5" id="KW-1133">Transmembrane helix</keyword>
<dbReference type="GO" id="GO:0016020">
    <property type="term" value="C:membrane"/>
    <property type="evidence" value="ECO:0007669"/>
    <property type="project" value="UniProtKB-SubCell"/>
</dbReference>
<dbReference type="Gene3D" id="1.10.287.950">
    <property type="entry name" value="Methyl-accepting chemotaxis protein"/>
    <property type="match status" value="1"/>
</dbReference>
<comment type="caution">
    <text evidence="7">The sequence shown here is derived from an EMBL/GenBank/DDBJ whole genome shotgun (WGS) entry which is preliminary data.</text>
</comment>
<dbReference type="GO" id="GO:0140359">
    <property type="term" value="F:ABC-type transporter activity"/>
    <property type="evidence" value="ECO:0007669"/>
    <property type="project" value="InterPro"/>
</dbReference>
<sequence length="974" mass="102139">MNGYTLFGKELKQIIHQPKVLIPLIAVILAPILYAGMFLWAFKDPYAKMDQLPVAVVNQDQGAKMDGQQLTLGKDLVSNLKKSGGFDFHFVSEQQAMDGLRGRQYYMVIRIPENFSKSATTLLAKNPEKLQLQYMPNDSYNFLSSQIGETAMLKVKEKMADEISKTYAESVFQTAEKMAGGFKTASTGAAKLNEGAVKLDDGVTVLKQGTGRLLSGAASLQNGSTKVHNGALAVNSGAVALNKGMPVLHAGIVKAGDGAQKLNAGAGQLYAGAVSLNNGTAQANTGAKALKANLEKLASGSITFTKGISDAASGAEKLAAGTSTLSTGLNQLSTTGSNSLLSGATKLQKGAGDLASGSSQLTSKMKEAETAIPAQLLQGTSRLNAGVTQMKTELPSKVAKGVSTELNNGIGQINSGLTSAQSQISSAMAAQIADSVTEEQIKQTDELVETLGKQANLPDAQIAQMKKAAENRIQSGKQNVRDKLQAEINAGLSEPFNQIKQKAQAAVPSEDAIAASISNQTNPAFDQLTAGISELNANIENDKDPSKETVKSSLHKLYAGAVDLNNGIAALNAGEQTYTAGLQNQFIPNLKKANDGAVGLQTGAEKLASGLKQINSGAGTLATGAGKLADGSSALAEGTGRLQSGSSQLVNGSFALKNGTGSLVSGTNELQSGSARLTAGAEKLANGTGQLASGTGQLTSGSGQLASGIKELNSGSGRLSDGTKQLKSGTAELKNKLGDAANTASKIQANNKTYNMMADPVNLHTTHYDRVPNYGTGFTPYFLSLGLFIGALILTIVYPLVESAGIPKNGISWFFSKLGVLLIVSILQSVIADVIILSGVGIHVKNVPLFLLFSVLTSFTFMALIQFLVTFLQNPGRFLAIVILILQLTSSAGTFPLEVIPKFIQWFNPLLPMTYSVRGFKAVVSSGEFDVMWQNAGILLIYIAAAEILTLLYFVIRYRRQYGALHEHAVAKEV</sequence>
<dbReference type="PANTHER" id="PTHR43077:SF5">
    <property type="entry name" value="PHAGE INFECTION PROTEIN"/>
    <property type="match status" value="1"/>
</dbReference>
<evidence type="ECO:0000256" key="5">
    <source>
        <dbReference type="SAM" id="Phobius"/>
    </source>
</evidence>
<dbReference type="Proteomes" id="UP000070376">
    <property type="component" value="Unassembled WGS sequence"/>
</dbReference>
<dbReference type="PATRIC" id="fig|1398.22.peg.603"/>
<protein>
    <submittedName>
        <fullName evidence="7">YhgE/Pip domain protein</fullName>
    </submittedName>
</protein>
<evidence type="ECO:0000313" key="8">
    <source>
        <dbReference type="Proteomes" id="UP000070376"/>
    </source>
</evidence>
<feature type="transmembrane region" description="Helical" evidence="5">
    <location>
        <begin position="813"/>
        <end position="837"/>
    </location>
</feature>
<gene>
    <name evidence="7" type="ORF">HMPREF3213_00605</name>
</gene>
<accession>A0A133KZT6</accession>
<dbReference type="InterPro" id="IPR023908">
    <property type="entry name" value="xxxLxxG_rpt"/>
</dbReference>
<feature type="transmembrane region" description="Helical" evidence="5">
    <location>
        <begin position="936"/>
        <end position="956"/>
    </location>
</feature>
<evidence type="ECO:0000256" key="3">
    <source>
        <dbReference type="ARBA" id="ARBA00022989"/>
    </source>
</evidence>
<name>A0A133KZT6_HEYCO</name>
<feature type="domain" description="ABC-2 type transporter transmembrane" evidence="6">
    <location>
        <begin position="24"/>
        <end position="162"/>
    </location>
</feature>
<evidence type="ECO:0000256" key="4">
    <source>
        <dbReference type="ARBA" id="ARBA00023136"/>
    </source>
</evidence>
<dbReference type="NCBIfam" id="TIGR03062">
    <property type="entry name" value="pip_yhgE_Cterm"/>
    <property type="match status" value="1"/>
</dbReference>
<keyword evidence="4 5" id="KW-0472">Membrane</keyword>
<dbReference type="InterPro" id="IPR017500">
    <property type="entry name" value="Phage_infect_YhgE_N"/>
</dbReference>
<reference evidence="8" key="1">
    <citation type="submission" date="2016-01" db="EMBL/GenBank/DDBJ databases">
        <authorList>
            <person name="Mitreva M."/>
            <person name="Pepin K.H."/>
            <person name="Mihindukulasuriya K.A."/>
            <person name="Fulton R."/>
            <person name="Fronick C."/>
            <person name="O'Laughlin M."/>
            <person name="Miner T."/>
            <person name="Herter B."/>
            <person name="Rosa B.A."/>
            <person name="Cordes M."/>
            <person name="Tomlinson C."/>
            <person name="Wollam A."/>
            <person name="Palsikar V.B."/>
            <person name="Mardis E.R."/>
            <person name="Wilson R.K."/>
        </authorList>
    </citation>
    <scope>NUCLEOTIDE SEQUENCE [LARGE SCALE GENOMIC DNA]</scope>
    <source>
        <strain evidence="8">GED7749B</strain>
    </source>
</reference>
<comment type="subcellular location">
    <subcellularLocation>
        <location evidence="1">Membrane</location>
        <topology evidence="1">Multi-pass membrane protein</topology>
    </subcellularLocation>
</comment>
<dbReference type="Pfam" id="PF12698">
    <property type="entry name" value="ABC2_membrane_3"/>
    <property type="match status" value="2"/>
</dbReference>
<feature type="transmembrane region" description="Helical" evidence="5">
    <location>
        <begin position="878"/>
        <end position="897"/>
    </location>
</feature>
<feature type="transmembrane region" description="Helical" evidence="5">
    <location>
        <begin position="20"/>
        <end position="42"/>
    </location>
</feature>
<keyword evidence="2 5" id="KW-0812">Transmembrane</keyword>
<feature type="transmembrane region" description="Helical" evidence="5">
    <location>
        <begin position="781"/>
        <end position="801"/>
    </location>
</feature>
<dbReference type="EMBL" id="LRPN01000021">
    <property type="protein sequence ID" value="KWZ85086.1"/>
    <property type="molecule type" value="Genomic_DNA"/>
</dbReference>
<dbReference type="Gene3D" id="3.40.1710.10">
    <property type="entry name" value="abc type-2 transporter like domain"/>
    <property type="match status" value="1"/>
</dbReference>
<feature type="transmembrane region" description="Helical" evidence="5">
    <location>
        <begin position="849"/>
        <end position="871"/>
    </location>
</feature>
<dbReference type="NCBIfam" id="TIGR03061">
    <property type="entry name" value="pip_yhgE_Nterm"/>
    <property type="match status" value="1"/>
</dbReference>